<accession>A0A512H743</accession>
<evidence type="ECO:0000256" key="2">
    <source>
        <dbReference type="RuleBase" id="RU003749"/>
    </source>
</evidence>
<dbReference type="OrthoDB" id="280847at2"/>
<dbReference type="InterPro" id="IPR002645">
    <property type="entry name" value="STAS_dom"/>
</dbReference>
<evidence type="ECO:0000313" key="4">
    <source>
        <dbReference type="EMBL" id="GEO81283.1"/>
    </source>
</evidence>
<name>A0A512H743_9PROT</name>
<proteinExistence type="inferred from homology"/>
<comment type="caution">
    <text evidence="4">The sequence shown here is derived from an EMBL/GenBank/DDBJ whole genome shotgun (WGS) entry which is preliminary data.</text>
</comment>
<protein>
    <recommendedName>
        <fullName evidence="2">Anti-sigma factor antagonist</fullName>
    </recommendedName>
</protein>
<dbReference type="AlphaFoldDB" id="A0A512H743"/>
<reference evidence="4 5" key="1">
    <citation type="submission" date="2019-07" db="EMBL/GenBank/DDBJ databases">
        <title>Whole genome shotgun sequence of Rhodospirillum oryzae NBRC 107573.</title>
        <authorList>
            <person name="Hosoyama A."/>
            <person name="Uohara A."/>
            <person name="Ohji S."/>
            <person name="Ichikawa N."/>
        </authorList>
    </citation>
    <scope>NUCLEOTIDE SEQUENCE [LARGE SCALE GENOMIC DNA]</scope>
    <source>
        <strain evidence="4 5">NBRC 107573</strain>
    </source>
</reference>
<dbReference type="RefSeq" id="WP_147163323.1">
    <property type="nucleotide sequence ID" value="NZ_BJZO01000032.1"/>
</dbReference>
<keyword evidence="5" id="KW-1185">Reference proteome</keyword>
<dbReference type="Pfam" id="PF01740">
    <property type="entry name" value="STAS"/>
    <property type="match status" value="1"/>
</dbReference>
<evidence type="ECO:0000313" key="5">
    <source>
        <dbReference type="Proteomes" id="UP000321567"/>
    </source>
</evidence>
<dbReference type="PANTHER" id="PTHR33495">
    <property type="entry name" value="ANTI-SIGMA FACTOR ANTAGONIST TM_1081-RELATED-RELATED"/>
    <property type="match status" value="1"/>
</dbReference>
<dbReference type="Proteomes" id="UP000321567">
    <property type="component" value="Unassembled WGS sequence"/>
</dbReference>
<dbReference type="PROSITE" id="PS50801">
    <property type="entry name" value="STAS"/>
    <property type="match status" value="1"/>
</dbReference>
<gene>
    <name evidence="4" type="primary">btrV</name>
    <name evidence="4" type="ORF">ROR02_14140</name>
</gene>
<dbReference type="InterPro" id="IPR003658">
    <property type="entry name" value="Anti-sigma_ant"/>
</dbReference>
<evidence type="ECO:0000259" key="3">
    <source>
        <dbReference type="PROSITE" id="PS50801"/>
    </source>
</evidence>
<dbReference type="SUPFAM" id="SSF52091">
    <property type="entry name" value="SpoIIaa-like"/>
    <property type="match status" value="1"/>
</dbReference>
<dbReference type="GO" id="GO:0043856">
    <property type="term" value="F:anti-sigma factor antagonist activity"/>
    <property type="evidence" value="ECO:0007669"/>
    <property type="project" value="InterPro"/>
</dbReference>
<sequence length="113" mass="12042">MAINVSECQAVKVIAVDGSIDGKTAPEVQGEILPAVAGIDRVILDLSQVDYMSSAGLRMLLTLYRQFQARKGRIALVGVSEEIQDVMSHTGFIGFFALADTLEEAVALLEGTS</sequence>
<dbReference type="CDD" id="cd07043">
    <property type="entry name" value="STAS_anti-anti-sigma_factors"/>
    <property type="match status" value="1"/>
</dbReference>
<dbReference type="Gene3D" id="3.30.750.24">
    <property type="entry name" value="STAS domain"/>
    <property type="match status" value="1"/>
</dbReference>
<feature type="domain" description="STAS" evidence="3">
    <location>
        <begin position="1"/>
        <end position="109"/>
    </location>
</feature>
<dbReference type="PANTHER" id="PTHR33495:SF14">
    <property type="entry name" value="ANTI-SIGMA FACTOR ANTAGONIST"/>
    <property type="match status" value="1"/>
</dbReference>
<evidence type="ECO:0000256" key="1">
    <source>
        <dbReference type="ARBA" id="ARBA00009013"/>
    </source>
</evidence>
<dbReference type="InterPro" id="IPR036513">
    <property type="entry name" value="STAS_dom_sf"/>
</dbReference>
<dbReference type="NCBIfam" id="TIGR00377">
    <property type="entry name" value="ant_ant_sig"/>
    <property type="match status" value="1"/>
</dbReference>
<dbReference type="EMBL" id="BJZO01000032">
    <property type="protein sequence ID" value="GEO81283.1"/>
    <property type="molecule type" value="Genomic_DNA"/>
</dbReference>
<comment type="similarity">
    <text evidence="1 2">Belongs to the anti-sigma-factor antagonist family.</text>
</comment>
<organism evidence="4 5">
    <name type="scientific">Pararhodospirillum oryzae</name>
    <dbReference type="NCBI Taxonomy" id="478448"/>
    <lineage>
        <taxon>Bacteria</taxon>
        <taxon>Pseudomonadati</taxon>
        <taxon>Pseudomonadota</taxon>
        <taxon>Alphaproteobacteria</taxon>
        <taxon>Rhodospirillales</taxon>
        <taxon>Rhodospirillaceae</taxon>
        <taxon>Pararhodospirillum</taxon>
    </lineage>
</organism>